<keyword evidence="2" id="KW-0812">Transmembrane</keyword>
<keyword evidence="4" id="KW-1133">Transmembrane helix</keyword>
<dbReference type="EMBL" id="PKMF04001212">
    <property type="protein sequence ID" value="KAK7813656.1"/>
    <property type="molecule type" value="Genomic_DNA"/>
</dbReference>
<sequence length="161" mass="18553">MVSKISSQLNHLDLSDNQIMGKLPHQLAYPYVSFIDLSYNRFKGPIPLLFSNITQYKNFYGEIPSSLQNYSLINTDLGENHLSGNLPSWIGSNFYIIRLWLNLFVGIIHRQWCNLLVLHILDLAHNNIFGGIPDCIDNLTTLTYNNNTIGYFGYQSYFEKN</sequence>
<dbReference type="Pfam" id="PF00560">
    <property type="entry name" value="LRR_1"/>
    <property type="match status" value="3"/>
</dbReference>
<evidence type="ECO:0000256" key="3">
    <source>
        <dbReference type="ARBA" id="ARBA00022729"/>
    </source>
</evidence>
<proteinExistence type="predicted"/>
<evidence type="ECO:0000256" key="2">
    <source>
        <dbReference type="ARBA" id="ARBA00022692"/>
    </source>
</evidence>
<evidence type="ECO:0000256" key="5">
    <source>
        <dbReference type="ARBA" id="ARBA00023136"/>
    </source>
</evidence>
<evidence type="ECO:0000313" key="8">
    <source>
        <dbReference type="EMBL" id="KAK7813656.1"/>
    </source>
</evidence>
<gene>
    <name evidence="8" type="primary">EIX1_19</name>
    <name evidence="8" type="ORF">CFP56_004699</name>
</gene>
<keyword evidence="5" id="KW-0472">Membrane</keyword>
<comment type="caution">
    <text evidence="8">The sequence shown here is derived from an EMBL/GenBank/DDBJ whole genome shotgun (WGS) entry which is preliminary data.</text>
</comment>
<keyword evidence="3" id="KW-0732">Signal</keyword>
<evidence type="ECO:0000256" key="6">
    <source>
        <dbReference type="ARBA" id="ARBA00023170"/>
    </source>
</evidence>
<dbReference type="InterPro" id="IPR032675">
    <property type="entry name" value="LRR_dom_sf"/>
</dbReference>
<keyword evidence="9" id="KW-1185">Reference proteome</keyword>
<dbReference type="SUPFAM" id="SSF52058">
    <property type="entry name" value="L domain-like"/>
    <property type="match status" value="1"/>
</dbReference>
<dbReference type="AlphaFoldDB" id="A0AAW0IHJ7"/>
<protein>
    <submittedName>
        <fullName evidence="8">Receptor-like protein eix1</fullName>
    </submittedName>
</protein>
<evidence type="ECO:0000256" key="4">
    <source>
        <dbReference type="ARBA" id="ARBA00022989"/>
    </source>
</evidence>
<organism evidence="8 9">
    <name type="scientific">Quercus suber</name>
    <name type="common">Cork oak</name>
    <dbReference type="NCBI Taxonomy" id="58331"/>
    <lineage>
        <taxon>Eukaryota</taxon>
        <taxon>Viridiplantae</taxon>
        <taxon>Streptophyta</taxon>
        <taxon>Embryophyta</taxon>
        <taxon>Tracheophyta</taxon>
        <taxon>Spermatophyta</taxon>
        <taxon>Magnoliopsida</taxon>
        <taxon>eudicotyledons</taxon>
        <taxon>Gunneridae</taxon>
        <taxon>Pentapetalae</taxon>
        <taxon>rosids</taxon>
        <taxon>fabids</taxon>
        <taxon>Fagales</taxon>
        <taxon>Fagaceae</taxon>
        <taxon>Quercus</taxon>
    </lineage>
</organism>
<evidence type="ECO:0000256" key="7">
    <source>
        <dbReference type="ARBA" id="ARBA00023180"/>
    </source>
</evidence>
<accession>A0AAW0IHJ7</accession>
<dbReference type="GO" id="GO:0016020">
    <property type="term" value="C:membrane"/>
    <property type="evidence" value="ECO:0007669"/>
    <property type="project" value="UniProtKB-SubCell"/>
</dbReference>
<dbReference type="PANTHER" id="PTHR48063:SF90">
    <property type="entry name" value="OS11G0565920 PROTEIN"/>
    <property type="match status" value="1"/>
</dbReference>
<name>A0AAW0IHJ7_QUESU</name>
<reference evidence="8 9" key="1">
    <citation type="journal article" date="2018" name="Sci. Data">
        <title>The draft genome sequence of cork oak.</title>
        <authorList>
            <person name="Ramos A.M."/>
            <person name="Usie A."/>
            <person name="Barbosa P."/>
            <person name="Barros P.M."/>
            <person name="Capote T."/>
            <person name="Chaves I."/>
            <person name="Simoes F."/>
            <person name="Abreu I."/>
            <person name="Carrasquinho I."/>
            <person name="Faro C."/>
            <person name="Guimaraes J.B."/>
            <person name="Mendonca D."/>
            <person name="Nobrega F."/>
            <person name="Rodrigues L."/>
            <person name="Saibo N.J.M."/>
            <person name="Varela M.C."/>
            <person name="Egas C."/>
            <person name="Matos J."/>
            <person name="Miguel C.M."/>
            <person name="Oliveira M.M."/>
            <person name="Ricardo C.P."/>
            <person name="Goncalves S."/>
        </authorList>
    </citation>
    <scope>NUCLEOTIDE SEQUENCE [LARGE SCALE GENOMIC DNA]</scope>
    <source>
        <strain evidence="9">cv. HL8</strain>
    </source>
</reference>
<keyword evidence="6" id="KW-0675">Receptor</keyword>
<keyword evidence="7" id="KW-0325">Glycoprotein</keyword>
<dbReference type="InterPro" id="IPR001611">
    <property type="entry name" value="Leu-rich_rpt"/>
</dbReference>
<dbReference type="PANTHER" id="PTHR48063">
    <property type="entry name" value="LRR RECEPTOR-LIKE KINASE"/>
    <property type="match status" value="1"/>
</dbReference>
<dbReference type="Proteomes" id="UP000237347">
    <property type="component" value="Unassembled WGS sequence"/>
</dbReference>
<dbReference type="Gene3D" id="3.80.10.10">
    <property type="entry name" value="Ribonuclease Inhibitor"/>
    <property type="match status" value="1"/>
</dbReference>
<dbReference type="InterPro" id="IPR046956">
    <property type="entry name" value="RLP23-like"/>
</dbReference>
<evidence type="ECO:0000313" key="9">
    <source>
        <dbReference type="Proteomes" id="UP000237347"/>
    </source>
</evidence>
<evidence type="ECO:0000256" key="1">
    <source>
        <dbReference type="ARBA" id="ARBA00004479"/>
    </source>
</evidence>
<comment type="subcellular location">
    <subcellularLocation>
        <location evidence="1">Membrane</location>
        <topology evidence="1">Single-pass type I membrane protein</topology>
    </subcellularLocation>
</comment>